<dbReference type="OrthoDB" id="9739313at2759"/>
<dbReference type="PANTHER" id="PTHR10956:SF0">
    <property type="entry name" value="60S RIBOSOMAL PROTEIN L31"/>
    <property type="match status" value="1"/>
</dbReference>
<protein>
    <recommendedName>
        <fullName evidence="6">60S ribosomal protein L31</fullName>
    </recommendedName>
</protein>
<dbReference type="InterPro" id="IPR000054">
    <property type="entry name" value="Ribosomal_eL31"/>
</dbReference>
<evidence type="ECO:0000313" key="4">
    <source>
        <dbReference type="EMBL" id="OAF64938.1"/>
    </source>
</evidence>
<dbReference type="GO" id="GO:0022625">
    <property type="term" value="C:cytosolic large ribosomal subunit"/>
    <property type="evidence" value="ECO:0007669"/>
    <property type="project" value="TreeGrafter"/>
</dbReference>
<sequence>MEEYKTHMVIPNVPRRIRVRLSRQRNEDDHSNPKVFTLVTALNVASFKGLQTKEVESTN</sequence>
<dbReference type="AlphaFoldDB" id="A0A177ASG7"/>
<keyword evidence="2" id="KW-0689">Ribosomal protein</keyword>
<dbReference type="PANTHER" id="PTHR10956">
    <property type="entry name" value="60S RIBOSOMAL PROTEIN L31"/>
    <property type="match status" value="1"/>
</dbReference>
<dbReference type="Proteomes" id="UP000078046">
    <property type="component" value="Unassembled WGS sequence"/>
</dbReference>
<keyword evidence="5" id="KW-1185">Reference proteome</keyword>
<dbReference type="GO" id="GO:0002181">
    <property type="term" value="P:cytoplasmic translation"/>
    <property type="evidence" value="ECO:0007669"/>
    <property type="project" value="TreeGrafter"/>
</dbReference>
<reference evidence="4 5" key="1">
    <citation type="submission" date="2016-04" db="EMBL/GenBank/DDBJ databases">
        <title>The genome of Intoshia linei affirms orthonectids as highly simplified spiralians.</title>
        <authorList>
            <person name="Mikhailov K.V."/>
            <person name="Slusarev G.S."/>
            <person name="Nikitin M.A."/>
            <person name="Logacheva M.D."/>
            <person name="Penin A."/>
            <person name="Aleoshin V."/>
            <person name="Panchin Y.V."/>
        </authorList>
    </citation>
    <scope>NUCLEOTIDE SEQUENCE [LARGE SCALE GENOMIC DNA]</scope>
    <source>
        <strain evidence="4">Intl2013</strain>
        <tissue evidence="4">Whole animal</tissue>
    </source>
</reference>
<evidence type="ECO:0000313" key="5">
    <source>
        <dbReference type="Proteomes" id="UP000078046"/>
    </source>
</evidence>
<dbReference type="Gene3D" id="3.10.440.10">
    <property type="match status" value="1"/>
</dbReference>
<evidence type="ECO:0000256" key="1">
    <source>
        <dbReference type="ARBA" id="ARBA00010808"/>
    </source>
</evidence>
<dbReference type="EMBL" id="LWCA01001528">
    <property type="protein sequence ID" value="OAF64938.1"/>
    <property type="molecule type" value="Genomic_DNA"/>
</dbReference>
<gene>
    <name evidence="4" type="ORF">A3Q56_07350</name>
</gene>
<proteinExistence type="inferred from homology"/>
<dbReference type="GO" id="GO:0003735">
    <property type="term" value="F:structural constituent of ribosome"/>
    <property type="evidence" value="ECO:0007669"/>
    <property type="project" value="InterPro"/>
</dbReference>
<comment type="caution">
    <text evidence="4">The sequence shown here is derived from an EMBL/GenBank/DDBJ whole genome shotgun (WGS) entry which is preliminary data.</text>
</comment>
<organism evidence="4 5">
    <name type="scientific">Intoshia linei</name>
    <dbReference type="NCBI Taxonomy" id="1819745"/>
    <lineage>
        <taxon>Eukaryota</taxon>
        <taxon>Metazoa</taxon>
        <taxon>Spiralia</taxon>
        <taxon>Lophotrochozoa</taxon>
        <taxon>Mesozoa</taxon>
        <taxon>Orthonectida</taxon>
        <taxon>Rhopaluridae</taxon>
        <taxon>Intoshia</taxon>
    </lineage>
</organism>
<evidence type="ECO:0000256" key="3">
    <source>
        <dbReference type="ARBA" id="ARBA00023274"/>
    </source>
</evidence>
<comment type="similarity">
    <text evidence="1">Belongs to the eukaryotic ribosomal protein eL31 family.</text>
</comment>
<keyword evidence="3" id="KW-0687">Ribonucleoprotein</keyword>
<evidence type="ECO:0000256" key="2">
    <source>
        <dbReference type="ARBA" id="ARBA00022980"/>
    </source>
</evidence>
<dbReference type="InterPro" id="IPR023621">
    <property type="entry name" value="Ribosomal_eL31_dom_sf"/>
</dbReference>
<evidence type="ECO:0008006" key="6">
    <source>
        <dbReference type="Google" id="ProtNLM"/>
    </source>
</evidence>
<name>A0A177ASG7_9BILA</name>
<accession>A0A177ASG7</accession>